<name>A0A3E4LS31_9FIRM</name>
<protein>
    <submittedName>
        <fullName evidence="3">Zinc ribbon domain-containing protein</fullName>
    </submittedName>
</protein>
<dbReference type="Proteomes" id="UP000260793">
    <property type="component" value="Unassembled WGS sequence"/>
</dbReference>
<accession>A0A3E4LS31</accession>
<proteinExistence type="predicted"/>
<evidence type="ECO:0000256" key="1">
    <source>
        <dbReference type="SAM" id="Coils"/>
    </source>
</evidence>
<feature type="coiled-coil region" evidence="1">
    <location>
        <begin position="43"/>
        <end position="77"/>
    </location>
</feature>
<evidence type="ECO:0000313" key="4">
    <source>
        <dbReference type="Proteomes" id="UP000260793"/>
    </source>
</evidence>
<keyword evidence="1" id="KW-0175">Coiled coil</keyword>
<evidence type="ECO:0000313" key="3">
    <source>
        <dbReference type="EMBL" id="RGK40105.1"/>
    </source>
</evidence>
<dbReference type="Pfam" id="PF13240">
    <property type="entry name" value="Zn_Ribbon_1"/>
    <property type="match status" value="1"/>
</dbReference>
<dbReference type="EMBL" id="QSQN01000016">
    <property type="protein sequence ID" value="RGK40105.1"/>
    <property type="molecule type" value="Genomic_DNA"/>
</dbReference>
<comment type="caution">
    <text evidence="3">The sequence shown here is derived from an EMBL/GenBank/DDBJ whole genome shotgun (WGS) entry which is preliminary data.</text>
</comment>
<feature type="domain" description="Zinc-ribbon" evidence="2">
    <location>
        <begin position="2"/>
        <end position="22"/>
    </location>
</feature>
<organism evidence="3 4">
    <name type="scientific">[Ruminococcus] lactaris</name>
    <dbReference type="NCBI Taxonomy" id="46228"/>
    <lineage>
        <taxon>Bacteria</taxon>
        <taxon>Bacillati</taxon>
        <taxon>Bacillota</taxon>
        <taxon>Clostridia</taxon>
        <taxon>Lachnospirales</taxon>
        <taxon>Lachnospiraceae</taxon>
        <taxon>Mediterraneibacter</taxon>
    </lineage>
</organism>
<reference evidence="3 4" key="1">
    <citation type="submission" date="2018-08" db="EMBL/GenBank/DDBJ databases">
        <title>A genome reference for cultivated species of the human gut microbiota.</title>
        <authorList>
            <person name="Zou Y."/>
            <person name="Xue W."/>
            <person name="Luo G."/>
        </authorList>
    </citation>
    <scope>NUCLEOTIDE SEQUENCE [LARGE SCALE GENOMIC DNA]</scope>
    <source>
        <strain evidence="3 4">TF11-7</strain>
    </source>
</reference>
<dbReference type="RefSeq" id="WP_117688131.1">
    <property type="nucleotide sequence ID" value="NZ_JARFIM010000004.1"/>
</dbReference>
<dbReference type="InterPro" id="IPR026870">
    <property type="entry name" value="Zinc_ribbon_dom"/>
</dbReference>
<sequence length="120" mass="13446">MYCKKCGNEISDGAKFCKFCGAVQETQVAGSFQKPQNVDPVKEAEQQRQRERLDQQIVSLESERKALEEKIKEDLLRLSQKVVLPATDLQQKKCPNCGGMVAGAKFCSKCGYDLNSIKEK</sequence>
<evidence type="ECO:0000259" key="2">
    <source>
        <dbReference type="Pfam" id="PF13240"/>
    </source>
</evidence>
<dbReference type="AlphaFoldDB" id="A0A3E4LS31"/>
<gene>
    <name evidence="3" type="ORF">DXD17_07350</name>
</gene>